<organism evidence="4 5">
    <name type="scientific">Laceyella putida</name>
    <dbReference type="NCBI Taxonomy" id="110101"/>
    <lineage>
        <taxon>Bacteria</taxon>
        <taxon>Bacillati</taxon>
        <taxon>Bacillota</taxon>
        <taxon>Bacilli</taxon>
        <taxon>Bacillales</taxon>
        <taxon>Thermoactinomycetaceae</taxon>
        <taxon>Laceyella</taxon>
    </lineage>
</organism>
<keyword evidence="5" id="KW-1185">Reference proteome</keyword>
<evidence type="ECO:0000256" key="2">
    <source>
        <dbReference type="ARBA" id="ARBA00024200"/>
    </source>
</evidence>
<dbReference type="Gene3D" id="3.10.20.30">
    <property type="match status" value="1"/>
</dbReference>
<dbReference type="InterPro" id="IPR016155">
    <property type="entry name" value="Mopterin_synth/thiamin_S_b"/>
</dbReference>
<dbReference type="InterPro" id="IPR003749">
    <property type="entry name" value="ThiS/MoaD-like"/>
</dbReference>
<keyword evidence="1" id="KW-0547">Nucleotide-binding</keyword>
<comment type="similarity">
    <text evidence="2">Belongs to the MoaD family.</text>
</comment>
<accession>A0ABW2RMQ4</accession>
<dbReference type="PANTHER" id="PTHR33359">
    <property type="entry name" value="MOLYBDOPTERIN SYNTHASE SULFUR CARRIER SUBUNIT"/>
    <property type="match status" value="1"/>
</dbReference>
<protein>
    <recommendedName>
        <fullName evidence="3">Molybdopterin synthase sulfur carrier subunit</fullName>
    </recommendedName>
</protein>
<sequence length="81" mass="8848">MNKITIRCFAGLGEQLGASVELTAEHPLTVAELRQQLSERYPDSRDMIARAMVAVNQEYATEATRLTSEDEIALIPLVSGG</sequence>
<dbReference type="InterPro" id="IPR012675">
    <property type="entry name" value="Beta-grasp_dom_sf"/>
</dbReference>
<dbReference type="CDD" id="cd00754">
    <property type="entry name" value="Ubl_MoaD"/>
    <property type="match status" value="1"/>
</dbReference>
<dbReference type="InterPro" id="IPR044672">
    <property type="entry name" value="MOCS2A"/>
</dbReference>
<name>A0ABW2RMQ4_9BACL</name>
<evidence type="ECO:0000313" key="5">
    <source>
        <dbReference type="Proteomes" id="UP001596500"/>
    </source>
</evidence>
<dbReference type="Proteomes" id="UP001596500">
    <property type="component" value="Unassembled WGS sequence"/>
</dbReference>
<evidence type="ECO:0000256" key="1">
    <source>
        <dbReference type="ARBA" id="ARBA00022741"/>
    </source>
</evidence>
<evidence type="ECO:0000256" key="3">
    <source>
        <dbReference type="ARBA" id="ARBA00024247"/>
    </source>
</evidence>
<gene>
    <name evidence="4" type="ORF">ACFQNG_12980</name>
</gene>
<dbReference type="Pfam" id="PF02597">
    <property type="entry name" value="ThiS"/>
    <property type="match status" value="1"/>
</dbReference>
<dbReference type="EMBL" id="JBHTBW010000044">
    <property type="protein sequence ID" value="MFC7442007.1"/>
    <property type="molecule type" value="Genomic_DNA"/>
</dbReference>
<dbReference type="PANTHER" id="PTHR33359:SF1">
    <property type="entry name" value="MOLYBDOPTERIN SYNTHASE SULFUR CARRIER SUBUNIT"/>
    <property type="match status" value="1"/>
</dbReference>
<comment type="caution">
    <text evidence="4">The sequence shown here is derived from an EMBL/GenBank/DDBJ whole genome shotgun (WGS) entry which is preliminary data.</text>
</comment>
<proteinExistence type="inferred from homology"/>
<dbReference type="RefSeq" id="WP_379865598.1">
    <property type="nucleotide sequence ID" value="NZ_JBHTBW010000044.1"/>
</dbReference>
<reference evidence="5" key="1">
    <citation type="journal article" date="2019" name="Int. J. Syst. Evol. Microbiol.">
        <title>The Global Catalogue of Microorganisms (GCM) 10K type strain sequencing project: providing services to taxonomists for standard genome sequencing and annotation.</title>
        <authorList>
            <consortium name="The Broad Institute Genomics Platform"/>
            <consortium name="The Broad Institute Genome Sequencing Center for Infectious Disease"/>
            <person name="Wu L."/>
            <person name="Ma J."/>
        </authorList>
    </citation>
    <scope>NUCLEOTIDE SEQUENCE [LARGE SCALE GENOMIC DNA]</scope>
    <source>
        <strain evidence="5">CGMCC 1.12942</strain>
    </source>
</reference>
<dbReference type="SUPFAM" id="SSF54285">
    <property type="entry name" value="MoaD/ThiS"/>
    <property type="match status" value="1"/>
</dbReference>
<evidence type="ECO:0000313" key="4">
    <source>
        <dbReference type="EMBL" id="MFC7442007.1"/>
    </source>
</evidence>